<evidence type="ECO:0000313" key="2">
    <source>
        <dbReference type="EMBL" id="KKK87644.1"/>
    </source>
</evidence>
<proteinExistence type="predicted"/>
<feature type="region of interest" description="Disordered" evidence="1">
    <location>
        <begin position="1"/>
        <end position="21"/>
    </location>
</feature>
<protein>
    <submittedName>
        <fullName evidence="2">Uncharacterized protein</fullName>
    </submittedName>
</protein>
<evidence type="ECO:0000256" key="1">
    <source>
        <dbReference type="SAM" id="MobiDB-lite"/>
    </source>
</evidence>
<sequence length="111" mass="12214">MSKHTPGPWHWGFPDGEDERSQLEGNVEYPEMNPVLMAWGCQPKCIPGGCPLLPKKADRDLITAAPDLLEAAKMAFTDLESYEWTDLPGGYAVLRTVRELQAAIAKAEEGS</sequence>
<dbReference type="EMBL" id="LAZR01050304">
    <property type="protein sequence ID" value="KKK87644.1"/>
    <property type="molecule type" value="Genomic_DNA"/>
</dbReference>
<reference evidence="2" key="1">
    <citation type="journal article" date="2015" name="Nature">
        <title>Complex archaea that bridge the gap between prokaryotes and eukaryotes.</title>
        <authorList>
            <person name="Spang A."/>
            <person name="Saw J.H."/>
            <person name="Jorgensen S.L."/>
            <person name="Zaremba-Niedzwiedzka K."/>
            <person name="Martijn J."/>
            <person name="Lind A.E."/>
            <person name="van Eijk R."/>
            <person name="Schleper C."/>
            <person name="Guy L."/>
            <person name="Ettema T.J."/>
        </authorList>
    </citation>
    <scope>NUCLEOTIDE SEQUENCE</scope>
</reference>
<gene>
    <name evidence="2" type="ORF">LCGC14_2751190</name>
</gene>
<organism evidence="2">
    <name type="scientific">marine sediment metagenome</name>
    <dbReference type="NCBI Taxonomy" id="412755"/>
    <lineage>
        <taxon>unclassified sequences</taxon>
        <taxon>metagenomes</taxon>
        <taxon>ecological metagenomes</taxon>
    </lineage>
</organism>
<accession>A0A0F9BAB5</accession>
<comment type="caution">
    <text evidence="2">The sequence shown here is derived from an EMBL/GenBank/DDBJ whole genome shotgun (WGS) entry which is preliminary data.</text>
</comment>
<dbReference type="AlphaFoldDB" id="A0A0F9BAB5"/>
<name>A0A0F9BAB5_9ZZZZ</name>